<sequence length="132" mass="14280">MTESSPHDVVDSAPAYPAKPIIVAFLIDAVIVTAFAAVGRASHGEEVFIGLWETAWTFLLALIIGWALARAWRAPFAPVRSGIPIWIITVVGGMLLRILVDRGVEVAFVIVAASVLLVGLVGWRLIARLIRR</sequence>
<organism evidence="2 3">
    <name type="scientific">Microbacterium koreense</name>
    <dbReference type="NCBI Taxonomy" id="323761"/>
    <lineage>
        <taxon>Bacteria</taxon>
        <taxon>Bacillati</taxon>
        <taxon>Actinomycetota</taxon>
        <taxon>Actinomycetes</taxon>
        <taxon>Micrococcales</taxon>
        <taxon>Microbacteriaceae</taxon>
        <taxon>Microbacterium</taxon>
    </lineage>
</organism>
<dbReference type="InterPro" id="IPR021414">
    <property type="entry name" value="DUF3054"/>
</dbReference>
<evidence type="ECO:0000256" key="1">
    <source>
        <dbReference type="SAM" id="Phobius"/>
    </source>
</evidence>
<name>A0ABW2ZQK6_9MICO</name>
<feature type="transmembrane region" description="Helical" evidence="1">
    <location>
        <begin position="21"/>
        <end position="41"/>
    </location>
</feature>
<accession>A0ABW2ZQK6</accession>
<reference evidence="3" key="1">
    <citation type="journal article" date="2019" name="Int. J. Syst. Evol. Microbiol.">
        <title>The Global Catalogue of Microorganisms (GCM) 10K type strain sequencing project: providing services to taxonomists for standard genome sequencing and annotation.</title>
        <authorList>
            <consortium name="The Broad Institute Genomics Platform"/>
            <consortium name="The Broad Institute Genome Sequencing Center for Infectious Disease"/>
            <person name="Wu L."/>
            <person name="Ma J."/>
        </authorList>
    </citation>
    <scope>NUCLEOTIDE SEQUENCE [LARGE SCALE GENOMIC DNA]</scope>
    <source>
        <strain evidence="3">CCUG 50754</strain>
    </source>
</reference>
<evidence type="ECO:0000313" key="3">
    <source>
        <dbReference type="Proteomes" id="UP001597042"/>
    </source>
</evidence>
<dbReference type="RefSeq" id="WP_378751055.1">
    <property type="nucleotide sequence ID" value="NZ_JBHSSV010000004.1"/>
</dbReference>
<protein>
    <submittedName>
        <fullName evidence="2">DUF3054 domain-containing protein</fullName>
    </submittedName>
</protein>
<feature type="transmembrane region" description="Helical" evidence="1">
    <location>
        <begin position="106"/>
        <end position="126"/>
    </location>
</feature>
<dbReference type="EMBL" id="JBHTIM010000001">
    <property type="protein sequence ID" value="MFD0780733.1"/>
    <property type="molecule type" value="Genomic_DNA"/>
</dbReference>
<keyword evidence="1" id="KW-0812">Transmembrane</keyword>
<keyword evidence="1" id="KW-1133">Transmembrane helix</keyword>
<feature type="transmembrane region" description="Helical" evidence="1">
    <location>
        <begin position="47"/>
        <end position="69"/>
    </location>
</feature>
<gene>
    <name evidence="2" type="ORF">ACFQZV_05390</name>
</gene>
<evidence type="ECO:0000313" key="2">
    <source>
        <dbReference type="EMBL" id="MFD0780733.1"/>
    </source>
</evidence>
<proteinExistence type="predicted"/>
<keyword evidence="1" id="KW-0472">Membrane</keyword>
<dbReference type="Pfam" id="PF11255">
    <property type="entry name" value="DUF3054"/>
    <property type="match status" value="1"/>
</dbReference>
<dbReference type="Proteomes" id="UP001597042">
    <property type="component" value="Unassembled WGS sequence"/>
</dbReference>
<keyword evidence="3" id="KW-1185">Reference proteome</keyword>
<comment type="caution">
    <text evidence="2">The sequence shown here is derived from an EMBL/GenBank/DDBJ whole genome shotgun (WGS) entry which is preliminary data.</text>
</comment>
<feature type="transmembrane region" description="Helical" evidence="1">
    <location>
        <begin position="81"/>
        <end position="100"/>
    </location>
</feature>